<comment type="similarity">
    <text evidence="3 16">Belongs to the class-I aminoacyl-tRNA synthetase family. MetG type 1 subfamily.</text>
</comment>
<dbReference type="InterPro" id="IPR001412">
    <property type="entry name" value="aa-tRNA-synth_I_CS"/>
</dbReference>
<evidence type="ECO:0000256" key="9">
    <source>
        <dbReference type="ARBA" id="ARBA00022741"/>
    </source>
</evidence>
<dbReference type="InterPro" id="IPR012340">
    <property type="entry name" value="NA-bd_OB-fold"/>
</dbReference>
<dbReference type="AlphaFoldDB" id="A0AAP2GR91"/>
<dbReference type="EC" id="6.1.1.10" evidence="16"/>
<keyword evidence="14 16" id="KW-0030">Aminoacyl-tRNA synthetase</keyword>
<evidence type="ECO:0000259" key="17">
    <source>
        <dbReference type="PROSITE" id="PS50886"/>
    </source>
</evidence>
<comment type="subcellular location">
    <subcellularLocation>
        <location evidence="2 16">Cytoplasm</location>
    </subcellularLocation>
</comment>
<evidence type="ECO:0000256" key="3">
    <source>
        <dbReference type="ARBA" id="ARBA00008258"/>
    </source>
</evidence>
<dbReference type="PANTHER" id="PTHR45765:SF1">
    <property type="entry name" value="METHIONINE--TRNA LIGASE, CYTOPLASMIC"/>
    <property type="match status" value="1"/>
</dbReference>
<feature type="binding site" evidence="16">
    <location>
        <position position="150"/>
    </location>
    <ligand>
        <name>Zn(2+)</name>
        <dbReference type="ChEBI" id="CHEBI:29105"/>
    </ligand>
</feature>
<dbReference type="CDD" id="cd02800">
    <property type="entry name" value="tRNA_bind_EcMetRS_like"/>
    <property type="match status" value="1"/>
</dbReference>
<keyword evidence="5 16" id="KW-0963">Cytoplasm</keyword>
<dbReference type="InterPro" id="IPR004495">
    <property type="entry name" value="Met-tRNA-synth_bsu_C"/>
</dbReference>
<dbReference type="Pfam" id="PF09334">
    <property type="entry name" value="tRNA-synt_1g"/>
    <property type="match status" value="1"/>
</dbReference>
<dbReference type="InterPro" id="IPR041872">
    <property type="entry name" value="Anticodon_Met"/>
</dbReference>
<dbReference type="GO" id="GO:0006431">
    <property type="term" value="P:methionyl-tRNA aminoacylation"/>
    <property type="evidence" value="ECO:0007669"/>
    <property type="project" value="UniProtKB-UniRule"/>
</dbReference>
<dbReference type="InterPro" id="IPR023458">
    <property type="entry name" value="Met-tRNA_ligase_1"/>
</dbReference>
<dbReference type="SUPFAM" id="SSF52374">
    <property type="entry name" value="Nucleotidylyl transferase"/>
    <property type="match status" value="1"/>
</dbReference>
<reference evidence="18 19" key="1">
    <citation type="submission" date="2021-05" db="EMBL/GenBank/DDBJ databases">
        <title>A Polyphasic approach of four new species of the genus Ohtaekwangia: Ohtaekwangia histidinii sp. nov., Ohtaekwangia cretensis sp. nov., Ohtaekwangia indiensis sp. nov., Ohtaekwangia reichenbachii sp. nov. from diverse environment.</title>
        <authorList>
            <person name="Octaviana S."/>
        </authorList>
    </citation>
    <scope>NUCLEOTIDE SEQUENCE [LARGE SCALE GENOMIC DNA]</scope>
    <source>
        <strain evidence="18 19">PWU4</strain>
    </source>
</reference>
<dbReference type="InterPro" id="IPR002547">
    <property type="entry name" value="tRNA-bd_dom"/>
</dbReference>
<evidence type="ECO:0000256" key="11">
    <source>
        <dbReference type="ARBA" id="ARBA00022840"/>
    </source>
</evidence>
<dbReference type="FunFam" id="2.20.28.20:FF:000001">
    <property type="entry name" value="Methionine--tRNA ligase"/>
    <property type="match status" value="1"/>
</dbReference>
<dbReference type="InterPro" id="IPR029038">
    <property type="entry name" value="MetRS_Zn"/>
</dbReference>
<dbReference type="InterPro" id="IPR015413">
    <property type="entry name" value="Methionyl/Leucyl_tRNA_Synth"/>
</dbReference>
<comment type="catalytic activity">
    <reaction evidence="15 16">
        <text>tRNA(Met) + L-methionine + ATP = L-methionyl-tRNA(Met) + AMP + diphosphate</text>
        <dbReference type="Rhea" id="RHEA:13481"/>
        <dbReference type="Rhea" id="RHEA-COMP:9667"/>
        <dbReference type="Rhea" id="RHEA-COMP:9698"/>
        <dbReference type="ChEBI" id="CHEBI:30616"/>
        <dbReference type="ChEBI" id="CHEBI:33019"/>
        <dbReference type="ChEBI" id="CHEBI:57844"/>
        <dbReference type="ChEBI" id="CHEBI:78442"/>
        <dbReference type="ChEBI" id="CHEBI:78530"/>
        <dbReference type="ChEBI" id="CHEBI:456215"/>
        <dbReference type="EC" id="6.1.1.10"/>
    </reaction>
</comment>
<dbReference type="Gene3D" id="2.40.50.140">
    <property type="entry name" value="Nucleic acid-binding proteins"/>
    <property type="match status" value="1"/>
</dbReference>
<gene>
    <name evidence="16 18" type="primary">metG</name>
    <name evidence="18" type="ORF">KK083_20745</name>
</gene>
<dbReference type="HAMAP" id="MF_00098">
    <property type="entry name" value="Met_tRNA_synth_type1"/>
    <property type="match status" value="1"/>
</dbReference>
<dbReference type="Pfam" id="PF19303">
    <property type="entry name" value="Anticodon_3"/>
    <property type="match status" value="1"/>
</dbReference>
<dbReference type="Proteomes" id="UP001319200">
    <property type="component" value="Unassembled WGS sequence"/>
</dbReference>
<comment type="caution">
    <text evidence="18">The sequence shown here is derived from an EMBL/GenBank/DDBJ whole genome shotgun (WGS) entry which is preliminary data.</text>
</comment>
<evidence type="ECO:0000256" key="7">
    <source>
        <dbReference type="ARBA" id="ARBA00022598"/>
    </source>
</evidence>
<evidence type="ECO:0000256" key="14">
    <source>
        <dbReference type="ARBA" id="ARBA00023146"/>
    </source>
</evidence>
<dbReference type="Pfam" id="PF01588">
    <property type="entry name" value="tRNA_bind"/>
    <property type="match status" value="1"/>
</dbReference>
<comment type="cofactor">
    <cofactor evidence="16">
        <name>Zn(2+)</name>
        <dbReference type="ChEBI" id="CHEBI:29105"/>
    </cofactor>
    <text evidence="16">Binds 1 zinc ion per subunit.</text>
</comment>
<evidence type="ECO:0000256" key="16">
    <source>
        <dbReference type="HAMAP-Rule" id="MF_00098"/>
    </source>
</evidence>
<keyword evidence="10 16" id="KW-0862">Zinc</keyword>
<keyword evidence="19" id="KW-1185">Reference proteome</keyword>
<keyword evidence="12 16" id="KW-0694">RNA-binding</keyword>
<feature type="short sequence motif" description="'KMSKS' region" evidence="16">
    <location>
        <begin position="333"/>
        <end position="337"/>
    </location>
</feature>
<comment type="subunit">
    <text evidence="4 16">Homodimer.</text>
</comment>
<dbReference type="SUPFAM" id="SSF47323">
    <property type="entry name" value="Anticodon-binding domain of a subclass of class I aminoacyl-tRNA synthetases"/>
    <property type="match status" value="1"/>
</dbReference>
<dbReference type="PROSITE" id="PS00178">
    <property type="entry name" value="AA_TRNA_LIGASE_I"/>
    <property type="match status" value="1"/>
</dbReference>
<keyword evidence="7 16" id="KW-0436">Ligase</keyword>
<dbReference type="SUPFAM" id="SSF57770">
    <property type="entry name" value="Methionyl-tRNA synthetase (MetRS), Zn-domain"/>
    <property type="match status" value="1"/>
</dbReference>
<dbReference type="CDD" id="cd07957">
    <property type="entry name" value="Anticodon_Ia_Met"/>
    <property type="match status" value="1"/>
</dbReference>
<organism evidence="18 19">
    <name type="scientific">Chryseosolibacter histidini</name>
    <dbReference type="NCBI Taxonomy" id="2782349"/>
    <lineage>
        <taxon>Bacteria</taxon>
        <taxon>Pseudomonadati</taxon>
        <taxon>Bacteroidota</taxon>
        <taxon>Cytophagia</taxon>
        <taxon>Cytophagales</taxon>
        <taxon>Chryseotaleaceae</taxon>
        <taxon>Chryseosolibacter</taxon>
    </lineage>
</organism>
<dbReference type="InterPro" id="IPR009080">
    <property type="entry name" value="tRNAsynth_Ia_anticodon-bd"/>
</dbReference>
<dbReference type="CDD" id="cd00814">
    <property type="entry name" value="MetRS_core"/>
    <property type="match status" value="1"/>
</dbReference>
<dbReference type="GO" id="GO:0005829">
    <property type="term" value="C:cytosol"/>
    <property type="evidence" value="ECO:0007669"/>
    <property type="project" value="TreeGrafter"/>
</dbReference>
<evidence type="ECO:0000256" key="2">
    <source>
        <dbReference type="ARBA" id="ARBA00004496"/>
    </source>
</evidence>
<dbReference type="NCBIfam" id="NF001100">
    <property type="entry name" value="PRK00133.1"/>
    <property type="match status" value="1"/>
</dbReference>
<proteinExistence type="inferred from homology"/>
<keyword evidence="11 16" id="KW-0067">ATP-binding</keyword>
<keyword evidence="9 16" id="KW-0547">Nucleotide-binding</keyword>
<evidence type="ECO:0000313" key="19">
    <source>
        <dbReference type="Proteomes" id="UP001319200"/>
    </source>
</evidence>
<dbReference type="SUPFAM" id="SSF50249">
    <property type="entry name" value="Nucleic acid-binding proteins"/>
    <property type="match status" value="1"/>
</dbReference>
<evidence type="ECO:0000256" key="5">
    <source>
        <dbReference type="ARBA" id="ARBA00022490"/>
    </source>
</evidence>
<comment type="function">
    <text evidence="1 16">Is required not only for elongation of protein synthesis but also for the initiation of all mRNA translation through initiator tRNA(fMet) aminoacylation.</text>
</comment>
<dbReference type="PROSITE" id="PS50886">
    <property type="entry name" value="TRBD"/>
    <property type="match status" value="1"/>
</dbReference>
<evidence type="ECO:0000256" key="12">
    <source>
        <dbReference type="ARBA" id="ARBA00022884"/>
    </source>
</evidence>
<dbReference type="GO" id="GO:0005524">
    <property type="term" value="F:ATP binding"/>
    <property type="evidence" value="ECO:0007669"/>
    <property type="project" value="UniProtKB-UniRule"/>
</dbReference>
<keyword evidence="8 16" id="KW-0479">Metal-binding</keyword>
<dbReference type="GO" id="GO:0000049">
    <property type="term" value="F:tRNA binding"/>
    <property type="evidence" value="ECO:0007669"/>
    <property type="project" value="UniProtKB-UniRule"/>
</dbReference>
<name>A0AAP2GR91_9BACT</name>
<feature type="domain" description="TRNA-binding" evidence="17">
    <location>
        <begin position="597"/>
        <end position="698"/>
    </location>
</feature>
<evidence type="ECO:0000256" key="6">
    <source>
        <dbReference type="ARBA" id="ARBA00022555"/>
    </source>
</evidence>
<dbReference type="PRINTS" id="PR01041">
    <property type="entry name" value="TRNASYNTHMET"/>
</dbReference>
<evidence type="ECO:0000256" key="1">
    <source>
        <dbReference type="ARBA" id="ARBA00003314"/>
    </source>
</evidence>
<dbReference type="EMBL" id="JAHESF010000024">
    <property type="protein sequence ID" value="MBT1699337.1"/>
    <property type="molecule type" value="Genomic_DNA"/>
</dbReference>
<evidence type="ECO:0000256" key="4">
    <source>
        <dbReference type="ARBA" id="ARBA00011738"/>
    </source>
</evidence>
<feature type="binding site" evidence="16">
    <location>
        <position position="336"/>
    </location>
    <ligand>
        <name>ATP</name>
        <dbReference type="ChEBI" id="CHEBI:30616"/>
    </ligand>
</feature>
<dbReference type="PANTHER" id="PTHR45765">
    <property type="entry name" value="METHIONINE--TRNA LIGASE"/>
    <property type="match status" value="1"/>
</dbReference>
<evidence type="ECO:0000256" key="13">
    <source>
        <dbReference type="ARBA" id="ARBA00022917"/>
    </source>
</evidence>
<evidence type="ECO:0000256" key="10">
    <source>
        <dbReference type="ARBA" id="ARBA00022833"/>
    </source>
</evidence>
<keyword evidence="6 16" id="KW-0820">tRNA-binding</keyword>
<evidence type="ECO:0000313" key="18">
    <source>
        <dbReference type="EMBL" id="MBT1699337.1"/>
    </source>
</evidence>
<feature type="binding site" evidence="16">
    <location>
        <position position="163"/>
    </location>
    <ligand>
        <name>Zn(2+)</name>
        <dbReference type="ChEBI" id="CHEBI:29105"/>
    </ligand>
</feature>
<dbReference type="NCBIfam" id="TIGR00399">
    <property type="entry name" value="metG_C_term"/>
    <property type="match status" value="1"/>
</dbReference>
<dbReference type="Gene3D" id="2.20.28.20">
    <property type="entry name" value="Methionyl-tRNA synthetase, Zn-domain"/>
    <property type="match status" value="1"/>
</dbReference>
<dbReference type="GO" id="GO:0046872">
    <property type="term" value="F:metal ion binding"/>
    <property type="evidence" value="ECO:0007669"/>
    <property type="project" value="UniProtKB-KW"/>
</dbReference>
<feature type="short sequence motif" description="'HIGH' region" evidence="16">
    <location>
        <begin position="15"/>
        <end position="25"/>
    </location>
</feature>
<dbReference type="NCBIfam" id="TIGR00398">
    <property type="entry name" value="metG"/>
    <property type="match status" value="1"/>
</dbReference>
<evidence type="ECO:0000256" key="15">
    <source>
        <dbReference type="ARBA" id="ARBA00047364"/>
    </source>
</evidence>
<dbReference type="FunFam" id="2.40.50.140:FF:000042">
    <property type="entry name" value="Methionine--tRNA ligase"/>
    <property type="match status" value="1"/>
</dbReference>
<protein>
    <recommendedName>
        <fullName evidence="16">Methionine--tRNA ligase</fullName>
        <ecNumber evidence="16">6.1.1.10</ecNumber>
    </recommendedName>
    <alternativeName>
        <fullName evidence="16">Methionyl-tRNA synthetase</fullName>
        <shortName evidence="16">MetRS</shortName>
    </alternativeName>
</protein>
<dbReference type="InterPro" id="IPR033911">
    <property type="entry name" value="MetRS_core"/>
</dbReference>
<feature type="binding site" evidence="16">
    <location>
        <position position="160"/>
    </location>
    <ligand>
        <name>Zn(2+)</name>
        <dbReference type="ChEBI" id="CHEBI:29105"/>
    </ligand>
</feature>
<keyword evidence="13 16" id="KW-0648">Protein biosynthesis</keyword>
<dbReference type="GO" id="GO:0004825">
    <property type="term" value="F:methionine-tRNA ligase activity"/>
    <property type="evidence" value="ECO:0007669"/>
    <property type="project" value="UniProtKB-UniRule"/>
</dbReference>
<dbReference type="InterPro" id="IPR014758">
    <property type="entry name" value="Met-tRNA_synth"/>
</dbReference>
<evidence type="ECO:0000256" key="8">
    <source>
        <dbReference type="ARBA" id="ARBA00022723"/>
    </source>
</evidence>
<dbReference type="Gene3D" id="3.40.50.620">
    <property type="entry name" value="HUPs"/>
    <property type="match status" value="1"/>
</dbReference>
<feature type="binding site" evidence="16">
    <location>
        <position position="147"/>
    </location>
    <ligand>
        <name>Zn(2+)</name>
        <dbReference type="ChEBI" id="CHEBI:29105"/>
    </ligand>
</feature>
<accession>A0AAP2GR91</accession>
<dbReference type="Gene3D" id="1.10.730.10">
    <property type="entry name" value="Isoleucyl-tRNA Synthetase, Domain 1"/>
    <property type="match status" value="1"/>
</dbReference>
<dbReference type="InterPro" id="IPR014729">
    <property type="entry name" value="Rossmann-like_a/b/a_fold"/>
</dbReference>
<sequence length="698" mass="79657">MMKKFKRYTVTAALPYANGPLHIGHIAGAYLPADTYVRFLRLRGEDVAFVCGSDEHGVAITIGAKKEGLTPREFVDKYHNLMKKAFTDFGISFDIYSRTSNEIHYKTAQDFFKKIYDQGLFIEDTSDQYYDEQEKIFLADRYIVGTCPNCGHPNAYGDQCEKCGTSLSPKQLINPRSTVSGQAPVLRPTKHWYFPLDKFETWLKDWLIEGHKDDWKINVYGQCKSWIDQGLQPRSITRDLEWGIPVPLPDAKGKVLYVWFDAPIGYISATKELKPNDWEKYWKDPETRLIHFIGKDNIVFHCIIFPSMLKAEGSFILPDNVPANEFLNLEGEKLSTSRNHAVWLHEYLEDLPTRKDELRYVLNSISPETKDSDFTWKDYQQKVNSELVAILGNFVNRVMVLTWKYFDGKVPSEHELPGTTDKRKKILASYTQAHTDLNKTVKEMIGALKDFKFREAQFQMMNLARIGNKFLADTEPWKLAKEDMEAVGAILNYALTVVGNISMACEPFLPGAAVSIRRQLNAAAVENKWKEFWTKEELIHTVPQHHQLNPAELLFRNVEDTEIEKQVERLKKKENKPAAAMQENAVKPLKPEIVFDDFAKLDIRVGKVLAAEKMEKSDKLLKLLVDSGVDKRTILSGIAKHYTAEEMVGKQVTFIANLAPRKMMGIESQGMILMAEDADGKLRLIQPNTDVNPGATVS</sequence>